<dbReference type="Gene3D" id="3.30.70.360">
    <property type="match status" value="1"/>
</dbReference>
<dbReference type="InterPro" id="IPR001261">
    <property type="entry name" value="ArgE/DapE_CS"/>
</dbReference>
<evidence type="ECO:0000256" key="4">
    <source>
        <dbReference type="ARBA" id="ARBA00022833"/>
    </source>
</evidence>
<evidence type="ECO:0000256" key="2">
    <source>
        <dbReference type="ARBA" id="ARBA00022723"/>
    </source>
</evidence>
<dbReference type="Pfam" id="PF01546">
    <property type="entry name" value="Peptidase_M20"/>
    <property type="match status" value="1"/>
</dbReference>
<evidence type="ECO:0000259" key="6">
    <source>
        <dbReference type="Pfam" id="PF07687"/>
    </source>
</evidence>
<dbReference type="Proteomes" id="UP000463224">
    <property type="component" value="Unassembled WGS sequence"/>
</dbReference>
<feature type="active site" evidence="5">
    <location>
        <position position="93"/>
    </location>
</feature>
<comment type="caution">
    <text evidence="7">The sequence shown here is derived from an EMBL/GenBank/DDBJ whole genome shotgun (WGS) entry which is preliminary data.</text>
</comment>
<dbReference type="PANTHER" id="PTHR43808:SF9">
    <property type="entry name" value="BLL0789 PROTEIN"/>
    <property type="match status" value="1"/>
</dbReference>
<dbReference type="GO" id="GO:0016787">
    <property type="term" value="F:hydrolase activity"/>
    <property type="evidence" value="ECO:0007669"/>
    <property type="project" value="UniProtKB-KW"/>
</dbReference>
<dbReference type="InterPro" id="IPR011650">
    <property type="entry name" value="Peptidase_M20_dimer"/>
</dbReference>
<sequence>MQTNDLDGLDVTRLAFDSDRMAAGLRTWVETESPTYERDAVNRMMDLAAHELAVLGAAVQHIPGTRGFGNCVKASFPHPRAGQPGILVLGHMDTVHPLGTIGHFAWREEDGRCYGPGVLDMKAGNYLALEAIGQLMRIGHRTPLPVTVLFTSDEEVGSPSTRALIEAEAARHRYVLVPEPARRNGGVVTGRYAIARFDIETRGRPSHAGLRLGEGVSAIREMAHQIIAVEAMTDAEAGYSVGVVEGGRWSNCVSTTCRAKALVSATTDEKLAEAIGRMENLEPVGQDVQVLVSRDVVRPVWAASPASWALYEHAARLAQTIGLEIPHQDSGGGSDGNFTGAMGIATLDGLGARGDGPHTLEEHIVTESLAERARLIAALLATLDGSV</sequence>
<dbReference type="PIRSF" id="PIRSF037238">
    <property type="entry name" value="Carboxypeptidase_G2"/>
    <property type="match status" value="1"/>
</dbReference>
<keyword evidence="2" id="KW-0479">Metal-binding</keyword>
<evidence type="ECO:0000256" key="5">
    <source>
        <dbReference type="PIRSR" id="PIRSR037238-1"/>
    </source>
</evidence>
<reference evidence="7 8" key="1">
    <citation type="submission" date="2019-12" db="EMBL/GenBank/DDBJ databases">
        <title>Nitratireductor arenosus sp. nov., Isolated from sea sand, Jeju island, South Korea.</title>
        <authorList>
            <person name="Kim W."/>
        </authorList>
    </citation>
    <scope>NUCLEOTIDE SEQUENCE [LARGE SCALE GENOMIC DNA]</scope>
    <source>
        <strain evidence="7 8">CAU 1489</strain>
    </source>
</reference>
<dbReference type="InterPro" id="IPR050072">
    <property type="entry name" value="Peptidase_M20A"/>
</dbReference>
<keyword evidence="3 7" id="KW-0378">Hydrolase</keyword>
<evidence type="ECO:0000256" key="3">
    <source>
        <dbReference type="ARBA" id="ARBA00022801"/>
    </source>
</evidence>
<dbReference type="InterPro" id="IPR017150">
    <property type="entry name" value="Pept_M20_glutamate_carboxypep"/>
</dbReference>
<comment type="cofactor">
    <cofactor evidence="1">
        <name>Zn(2+)</name>
        <dbReference type="ChEBI" id="CHEBI:29105"/>
    </cofactor>
</comment>
<dbReference type="Pfam" id="PF07687">
    <property type="entry name" value="M20_dimer"/>
    <property type="match status" value="1"/>
</dbReference>
<protein>
    <submittedName>
        <fullName evidence="7">M20/M25/M40 family metallo-hydrolase</fullName>
    </submittedName>
</protein>
<dbReference type="SUPFAM" id="SSF53187">
    <property type="entry name" value="Zn-dependent exopeptidases"/>
    <property type="match status" value="1"/>
</dbReference>
<organism evidence="7 8">
    <name type="scientific">Nitratireductor arenosus</name>
    <dbReference type="NCBI Taxonomy" id="2682096"/>
    <lineage>
        <taxon>Bacteria</taxon>
        <taxon>Pseudomonadati</taxon>
        <taxon>Pseudomonadota</taxon>
        <taxon>Alphaproteobacteria</taxon>
        <taxon>Hyphomicrobiales</taxon>
        <taxon>Phyllobacteriaceae</taxon>
        <taxon>Nitratireductor</taxon>
    </lineage>
</organism>
<keyword evidence="4" id="KW-0862">Zinc</keyword>
<dbReference type="SUPFAM" id="SSF55031">
    <property type="entry name" value="Bacterial exopeptidase dimerisation domain"/>
    <property type="match status" value="1"/>
</dbReference>
<dbReference type="InterPro" id="IPR036264">
    <property type="entry name" value="Bact_exopeptidase_dim_dom"/>
</dbReference>
<dbReference type="GO" id="GO:0046872">
    <property type="term" value="F:metal ion binding"/>
    <property type="evidence" value="ECO:0007669"/>
    <property type="project" value="UniProtKB-KW"/>
</dbReference>
<feature type="domain" description="Peptidase M20 dimerisation" evidence="6">
    <location>
        <begin position="190"/>
        <end position="280"/>
    </location>
</feature>
<evidence type="ECO:0000313" key="8">
    <source>
        <dbReference type="Proteomes" id="UP000463224"/>
    </source>
</evidence>
<dbReference type="RefSeq" id="WP_156710686.1">
    <property type="nucleotide sequence ID" value="NZ_WPHG01000001.1"/>
</dbReference>
<dbReference type="InterPro" id="IPR002933">
    <property type="entry name" value="Peptidase_M20"/>
</dbReference>
<dbReference type="EMBL" id="WPHG01000001">
    <property type="protein sequence ID" value="MVA95806.1"/>
    <property type="molecule type" value="Genomic_DNA"/>
</dbReference>
<gene>
    <name evidence="7" type="ORF">GN330_00880</name>
</gene>
<dbReference type="Gene3D" id="3.40.630.10">
    <property type="entry name" value="Zn peptidases"/>
    <property type="match status" value="1"/>
</dbReference>
<name>A0A844Q6X7_9HYPH</name>
<proteinExistence type="predicted"/>
<keyword evidence="8" id="KW-1185">Reference proteome</keyword>
<dbReference type="CDD" id="cd03885">
    <property type="entry name" value="M20_CPDG2"/>
    <property type="match status" value="1"/>
</dbReference>
<evidence type="ECO:0000313" key="7">
    <source>
        <dbReference type="EMBL" id="MVA95806.1"/>
    </source>
</evidence>
<feature type="active site" description="Proton acceptor" evidence="5">
    <location>
        <position position="154"/>
    </location>
</feature>
<accession>A0A844Q6X7</accession>
<dbReference type="NCBIfam" id="NF005678">
    <property type="entry name" value="PRK07473.1"/>
    <property type="match status" value="1"/>
</dbReference>
<dbReference type="AlphaFoldDB" id="A0A844Q6X7"/>
<dbReference type="PANTHER" id="PTHR43808">
    <property type="entry name" value="ACETYLORNITHINE DEACETYLASE"/>
    <property type="match status" value="1"/>
</dbReference>
<evidence type="ECO:0000256" key="1">
    <source>
        <dbReference type="ARBA" id="ARBA00001947"/>
    </source>
</evidence>
<dbReference type="PROSITE" id="PS00758">
    <property type="entry name" value="ARGE_DAPE_CPG2_1"/>
    <property type="match status" value="1"/>
</dbReference>